<dbReference type="GeneID" id="77725774"/>
<feature type="region of interest" description="Disordered" evidence="1">
    <location>
        <begin position="308"/>
        <end position="330"/>
    </location>
</feature>
<comment type="caution">
    <text evidence="2">The sequence shown here is derived from an EMBL/GenBank/DDBJ whole genome shotgun (WGS) entry which is preliminary data.</text>
</comment>
<feature type="compositionally biased region" description="Polar residues" evidence="1">
    <location>
        <begin position="207"/>
        <end position="222"/>
    </location>
</feature>
<feature type="compositionally biased region" description="Basic and acidic residues" evidence="1">
    <location>
        <begin position="783"/>
        <end position="798"/>
    </location>
</feature>
<evidence type="ECO:0000313" key="3">
    <source>
        <dbReference type="Proteomes" id="UP001164286"/>
    </source>
</evidence>
<feature type="compositionally biased region" description="Basic and acidic residues" evidence="1">
    <location>
        <begin position="819"/>
        <end position="836"/>
    </location>
</feature>
<feature type="region of interest" description="Disordered" evidence="1">
    <location>
        <begin position="968"/>
        <end position="1046"/>
    </location>
</feature>
<proteinExistence type="predicted"/>
<feature type="compositionally biased region" description="Polar residues" evidence="1">
    <location>
        <begin position="104"/>
        <end position="118"/>
    </location>
</feature>
<dbReference type="AlphaFoldDB" id="A0AA38HD94"/>
<reference evidence="2" key="1">
    <citation type="journal article" date="2022" name="G3 (Bethesda)">
        <title>High quality genome of the basidiomycete yeast Dioszegia hungarica PDD-24b-2 isolated from cloud water.</title>
        <authorList>
            <person name="Jarrige D."/>
            <person name="Haridas S."/>
            <person name="Bleykasten-Grosshans C."/>
            <person name="Joly M."/>
            <person name="Nadalig T."/>
            <person name="Sancelme M."/>
            <person name="Vuilleumier S."/>
            <person name="Grigoriev I.V."/>
            <person name="Amato P."/>
            <person name="Bringel F."/>
        </authorList>
    </citation>
    <scope>NUCLEOTIDE SEQUENCE</scope>
    <source>
        <strain evidence="2">PDD-24b-2</strain>
    </source>
</reference>
<keyword evidence="3" id="KW-1185">Reference proteome</keyword>
<name>A0AA38HD94_9TREE</name>
<feature type="compositionally biased region" description="Polar residues" evidence="1">
    <location>
        <begin position="58"/>
        <end position="75"/>
    </location>
</feature>
<feature type="compositionally biased region" description="Polar residues" evidence="1">
    <location>
        <begin position="534"/>
        <end position="546"/>
    </location>
</feature>
<dbReference type="Proteomes" id="UP001164286">
    <property type="component" value="Unassembled WGS sequence"/>
</dbReference>
<feature type="compositionally biased region" description="Polar residues" evidence="1">
    <location>
        <begin position="733"/>
        <end position="746"/>
    </location>
</feature>
<feature type="region of interest" description="Disordered" evidence="1">
    <location>
        <begin position="697"/>
        <end position="894"/>
    </location>
</feature>
<gene>
    <name evidence="2" type="ORF">MKK02DRAFT_22486</name>
</gene>
<feature type="compositionally biased region" description="Polar residues" evidence="1">
    <location>
        <begin position="859"/>
        <end position="875"/>
    </location>
</feature>
<feature type="compositionally biased region" description="Low complexity" evidence="1">
    <location>
        <begin position="973"/>
        <end position="1003"/>
    </location>
</feature>
<protein>
    <submittedName>
        <fullName evidence="2">Uncharacterized protein</fullName>
    </submittedName>
</protein>
<accession>A0AA38HD94</accession>
<feature type="compositionally biased region" description="Low complexity" evidence="1">
    <location>
        <begin position="1139"/>
        <end position="1152"/>
    </location>
</feature>
<feature type="region of interest" description="Disordered" evidence="1">
    <location>
        <begin position="1"/>
        <end position="242"/>
    </location>
</feature>
<feature type="region of interest" description="Disordered" evidence="1">
    <location>
        <begin position="522"/>
        <end position="552"/>
    </location>
</feature>
<dbReference type="RefSeq" id="XP_052947835.1">
    <property type="nucleotide sequence ID" value="XM_053086573.1"/>
</dbReference>
<feature type="region of interest" description="Disordered" evidence="1">
    <location>
        <begin position="1101"/>
        <end position="1152"/>
    </location>
</feature>
<organism evidence="2 3">
    <name type="scientific">Dioszegia hungarica</name>
    <dbReference type="NCBI Taxonomy" id="4972"/>
    <lineage>
        <taxon>Eukaryota</taxon>
        <taxon>Fungi</taxon>
        <taxon>Dikarya</taxon>
        <taxon>Basidiomycota</taxon>
        <taxon>Agaricomycotina</taxon>
        <taxon>Tremellomycetes</taxon>
        <taxon>Tremellales</taxon>
        <taxon>Bulleribasidiaceae</taxon>
        <taxon>Dioszegia</taxon>
    </lineage>
</organism>
<sequence length="1226" mass="129324">MDAPFAPSSAPATPSVKGTTHPPEFIHTHHPRRGSMTPLGLNVISPRPPGNAPYGGVTPTQTFQPSFGTQRSVGFNPTAFPYTENSPTMGNNRRSSAASTSSTLTQSRPAGQSLSASGANRDRRRSSLTPYIPTLAPPSPSRHTAKGRNSRPSSSDGSGAPPMHTRNRTEPPSKTIGSSARDEYQDSVGEFGRRGSMPHLAYGGMHASSSRPWNPSLPTQRGSVGDENDPAAEGGFKFGSIPSPSAASVALRAIDVSPGSRRGSLAGGVLFPRGDVFAEAEAEEAEKQRRAFLAATYGEDGKRARERLSIGGPGLQTPQGSPGGGASASRRPSLMLWEKLGMQAAHRAVGPLDVGSASAPALPIFSGYEDSEALGQRRGSLPIAIPGGTMGVLARSSSRREAKEARLHDMDAPIIVTDTDAEAEAEEDLIYRSSWLGSANCQGLTAPIRPLPPLLPLSDPGPRLLPSTLALHRASHLLNARNLQPEPLPHPLPPSLHPPAPVDLAEFDIDFILAGSQAQLGNKKGKNAPIDSLSPRTAPSTPTLNLGSGGEDDTFAKFVGQFDDEYGDRRGEWTFRSSTTVTSNEELRDPLDRSASREAVKAEWESLGAGKYELYGNGEVRSIKSGSVWRVRKTAGREYELEELKKGTVKPNPNSNPTFSARSEPYCLTSKAQHCECGGVKSASAIAAAAAVRHRSASSRANSGSIPAPRAAQIRASVSDAMARTGRIGSEDSAATSKPPLSTSAPLGSALNAMLPKKKRQNSNQKEMEEEGRGRQSGVFSKKGTERSPSRDRGDKKKSGGGGFGGVLKRGLASIKHSGQSDEKKVAREEKERERMQSQSWSGALLSHRDGPSWMHPSGRTTSTSHGSVTPSQASTDERGSGTPNPDETDRCSSDVMLDDAGQWKEGKGWNGVPEDAVAMVVPIESEGPNGPAGIVSPIPAAGTETPNPDNHRQALLVWFVPFNSDSEDRPPLTTLASTTSSRDTGVSSDSPKDSTSSSSLPKFQKLLRRRASKEKDGLKPTNPSVSTIASSASRPPAHVSFSSDISCRHHPLPFRSFRVVARAVDWEDLRSEVPANSPPAAPGAGYDQWAERNAALRAGLAGTSTTSSSQHPSPNPPHGRLPSPGTGTDESVSASMDAGASTSTAPTSTIGTGRNFPTVIAVCHSRSQGVEFVLEGLDRLGFCMGESAWGPTGYEEWRGSGLSEKGRELLDLLWAGCVAVLGIAA</sequence>
<evidence type="ECO:0000256" key="1">
    <source>
        <dbReference type="SAM" id="MobiDB-lite"/>
    </source>
</evidence>
<dbReference type="EMBL" id="JAKWFO010000003">
    <property type="protein sequence ID" value="KAI9638058.1"/>
    <property type="molecule type" value="Genomic_DNA"/>
</dbReference>
<feature type="compositionally biased region" description="Low complexity" evidence="1">
    <location>
        <begin position="91"/>
        <end position="103"/>
    </location>
</feature>
<feature type="compositionally biased region" description="Polar residues" evidence="1">
    <location>
        <begin position="1022"/>
        <end position="1034"/>
    </location>
</feature>
<feature type="compositionally biased region" description="Low complexity" evidence="1">
    <location>
        <begin position="1"/>
        <end position="15"/>
    </location>
</feature>
<feature type="compositionally biased region" description="Polar residues" evidence="1">
    <location>
        <begin position="1126"/>
        <end position="1135"/>
    </location>
</feature>
<evidence type="ECO:0000313" key="2">
    <source>
        <dbReference type="EMBL" id="KAI9638058.1"/>
    </source>
</evidence>
<feature type="region of interest" description="Disordered" evidence="1">
    <location>
        <begin position="925"/>
        <end position="950"/>
    </location>
</feature>